<accession>L8HJD1</accession>
<proteinExistence type="predicted"/>
<protein>
    <submittedName>
        <fullName evidence="2">Uncharacterized protein</fullName>
    </submittedName>
</protein>
<dbReference type="GeneID" id="14925826"/>
<dbReference type="Proteomes" id="UP000011083">
    <property type="component" value="Unassembled WGS sequence"/>
</dbReference>
<name>L8HJD1_ACACF</name>
<feature type="compositionally biased region" description="Basic and acidic residues" evidence="1">
    <location>
        <begin position="72"/>
        <end position="83"/>
    </location>
</feature>
<feature type="compositionally biased region" description="Basic and acidic residues" evidence="1">
    <location>
        <begin position="93"/>
        <end position="103"/>
    </location>
</feature>
<dbReference type="KEGG" id="acan:ACA1_174590"/>
<reference evidence="2 3" key="1">
    <citation type="journal article" date="2013" name="Genome Biol.">
        <title>Genome of Acanthamoeba castellanii highlights extensive lateral gene transfer and early evolution of tyrosine kinase signaling.</title>
        <authorList>
            <person name="Clarke M."/>
            <person name="Lohan A.J."/>
            <person name="Liu B."/>
            <person name="Lagkouvardos I."/>
            <person name="Roy S."/>
            <person name="Zafar N."/>
            <person name="Bertelli C."/>
            <person name="Schilde C."/>
            <person name="Kianianmomeni A."/>
            <person name="Burglin T.R."/>
            <person name="Frech C."/>
            <person name="Turcotte B."/>
            <person name="Kopec K.O."/>
            <person name="Synnott J.M."/>
            <person name="Choo C."/>
            <person name="Paponov I."/>
            <person name="Finkler A."/>
            <person name="Soon Heng Tan C."/>
            <person name="Hutchins A.P."/>
            <person name="Weinmeier T."/>
            <person name="Rattei T."/>
            <person name="Chu J.S."/>
            <person name="Gimenez G."/>
            <person name="Irimia M."/>
            <person name="Rigden D.J."/>
            <person name="Fitzpatrick D.A."/>
            <person name="Lorenzo-Morales J."/>
            <person name="Bateman A."/>
            <person name="Chiu C.H."/>
            <person name="Tang P."/>
            <person name="Hegemann P."/>
            <person name="Fromm H."/>
            <person name="Raoult D."/>
            <person name="Greub G."/>
            <person name="Miranda-Saavedra D."/>
            <person name="Chen N."/>
            <person name="Nash P."/>
            <person name="Ginger M.L."/>
            <person name="Horn M."/>
            <person name="Schaap P."/>
            <person name="Caler L."/>
            <person name="Loftus B."/>
        </authorList>
    </citation>
    <scope>NUCLEOTIDE SEQUENCE [LARGE SCALE GENOMIC DNA]</scope>
    <source>
        <strain evidence="2 3">Neff</strain>
    </source>
</reference>
<dbReference type="AlphaFoldDB" id="L8HJD1"/>
<evidence type="ECO:0000313" key="3">
    <source>
        <dbReference type="Proteomes" id="UP000011083"/>
    </source>
</evidence>
<dbReference type="VEuPathDB" id="AmoebaDB:ACA1_174590"/>
<sequence length="127" mass="13600">MGTANKDSISRAGSYNDDPQAKLANDIFATDVGNKGLTDDTGTPIGSLAHDKSGGYDPNLDQREGQQPMGDEVLKRATEKMAKENPMSQGRESAMEKDIRDAPRAGPGVENPNKQNPRDNDVKSGVQ</sequence>
<evidence type="ECO:0000313" key="2">
    <source>
        <dbReference type="EMBL" id="ELR24798.1"/>
    </source>
</evidence>
<feature type="compositionally biased region" description="Polar residues" evidence="1">
    <location>
        <begin position="1"/>
        <end position="13"/>
    </location>
</feature>
<keyword evidence="3" id="KW-1185">Reference proteome</keyword>
<dbReference type="EMBL" id="KB007811">
    <property type="protein sequence ID" value="ELR24798.1"/>
    <property type="molecule type" value="Genomic_DNA"/>
</dbReference>
<dbReference type="RefSeq" id="XP_004356698.1">
    <property type="nucleotide sequence ID" value="XM_004356645.1"/>
</dbReference>
<feature type="compositionally biased region" description="Basic and acidic residues" evidence="1">
    <location>
        <begin position="49"/>
        <end position="64"/>
    </location>
</feature>
<organism evidence="2 3">
    <name type="scientific">Acanthamoeba castellanii (strain ATCC 30010 / Neff)</name>
    <dbReference type="NCBI Taxonomy" id="1257118"/>
    <lineage>
        <taxon>Eukaryota</taxon>
        <taxon>Amoebozoa</taxon>
        <taxon>Discosea</taxon>
        <taxon>Longamoebia</taxon>
        <taxon>Centramoebida</taxon>
        <taxon>Acanthamoebidae</taxon>
        <taxon>Acanthamoeba</taxon>
    </lineage>
</organism>
<feature type="compositionally biased region" description="Basic and acidic residues" evidence="1">
    <location>
        <begin position="116"/>
        <end position="127"/>
    </location>
</feature>
<gene>
    <name evidence="2" type="ORF">ACA1_174590</name>
</gene>
<feature type="region of interest" description="Disordered" evidence="1">
    <location>
        <begin position="1"/>
        <end position="127"/>
    </location>
</feature>
<evidence type="ECO:0000256" key="1">
    <source>
        <dbReference type="SAM" id="MobiDB-lite"/>
    </source>
</evidence>